<dbReference type="Proteomes" id="UP000825935">
    <property type="component" value="Chromosome 20"/>
</dbReference>
<dbReference type="AlphaFoldDB" id="A0A8T2SK33"/>
<sequence>MKLHVMDGIRIVPNRLLFVPSGLLSVAGAHAHRLHGFHHIHQGSFRNIVCCSPQDPSQQQSRAVPPTKTSLSDSDYAQRTEPGEDIRHIPPSSASDISAFSQLPHVEWDLDSVLTFMVSYFGMLHVPLGLGGLTILEKQLHIKDLPPESKVNALVIIILLELGGTIWLLRSSMKQSKQSFNFMDFRLDDANGVRGWIATVFFGLSCIGIAMGITAVSLENTHGIMPDDSKDQIIKQMTSDNLVSEFSTFLVFCILIPSLEEIVYRGYLLQSMASRFGWQWAVLCSSFVFTVAHFDVLHAPTLFFVGCVLGAAYTWSGNLVSSLLIHSLYNALTIYGR</sequence>
<dbReference type="EMBL" id="CM035425">
    <property type="protein sequence ID" value="KAH7332243.1"/>
    <property type="molecule type" value="Genomic_DNA"/>
</dbReference>
<comment type="caution">
    <text evidence="4">The sequence shown here is derived from an EMBL/GenBank/DDBJ whole genome shotgun (WGS) entry which is preliminary data.</text>
</comment>
<feature type="transmembrane region" description="Helical" evidence="2">
    <location>
        <begin position="151"/>
        <end position="169"/>
    </location>
</feature>
<keyword evidence="2" id="KW-0812">Transmembrane</keyword>
<dbReference type="PANTHER" id="PTHR43592">
    <property type="entry name" value="CAAX AMINO TERMINAL PROTEASE"/>
    <property type="match status" value="1"/>
</dbReference>
<feature type="transmembrane region" description="Helical" evidence="2">
    <location>
        <begin position="302"/>
        <end position="329"/>
    </location>
</feature>
<organism evidence="4 5">
    <name type="scientific">Ceratopteris richardii</name>
    <name type="common">Triangle waterfern</name>
    <dbReference type="NCBI Taxonomy" id="49495"/>
    <lineage>
        <taxon>Eukaryota</taxon>
        <taxon>Viridiplantae</taxon>
        <taxon>Streptophyta</taxon>
        <taxon>Embryophyta</taxon>
        <taxon>Tracheophyta</taxon>
        <taxon>Polypodiopsida</taxon>
        <taxon>Polypodiidae</taxon>
        <taxon>Polypodiales</taxon>
        <taxon>Pteridineae</taxon>
        <taxon>Pteridaceae</taxon>
        <taxon>Parkerioideae</taxon>
        <taxon>Ceratopteris</taxon>
    </lineage>
</organism>
<protein>
    <recommendedName>
        <fullName evidence="3">CAAX prenyl protease 2/Lysostaphin resistance protein A-like domain-containing protein</fullName>
    </recommendedName>
</protein>
<dbReference type="GO" id="GO:0080120">
    <property type="term" value="P:CAAX-box protein maturation"/>
    <property type="evidence" value="ECO:0007669"/>
    <property type="project" value="UniProtKB-ARBA"/>
</dbReference>
<evidence type="ECO:0000259" key="3">
    <source>
        <dbReference type="Pfam" id="PF02517"/>
    </source>
</evidence>
<keyword evidence="2" id="KW-0472">Membrane</keyword>
<evidence type="ECO:0000313" key="5">
    <source>
        <dbReference type="Proteomes" id="UP000825935"/>
    </source>
</evidence>
<dbReference type="OMA" id="WSTFALY"/>
<feature type="transmembrane region" description="Helical" evidence="2">
    <location>
        <begin position="276"/>
        <end position="296"/>
    </location>
</feature>
<accession>A0A8T2SK33</accession>
<proteinExistence type="predicted"/>
<keyword evidence="2" id="KW-1133">Transmembrane helix</keyword>
<dbReference type="InterPro" id="IPR003675">
    <property type="entry name" value="Rce1/LyrA-like_dom"/>
</dbReference>
<dbReference type="PANTHER" id="PTHR43592:SF4">
    <property type="entry name" value="CAAX AMINO TERMINAL PROTEASE FAMILY PROTEIN"/>
    <property type="match status" value="1"/>
</dbReference>
<dbReference type="OrthoDB" id="1742244at2759"/>
<feature type="transmembrane region" description="Helical" evidence="2">
    <location>
        <begin position="246"/>
        <end position="264"/>
    </location>
</feature>
<keyword evidence="5" id="KW-1185">Reference proteome</keyword>
<feature type="region of interest" description="Disordered" evidence="1">
    <location>
        <begin position="53"/>
        <end position="88"/>
    </location>
</feature>
<feature type="compositionally biased region" description="Basic and acidic residues" evidence="1">
    <location>
        <begin position="76"/>
        <end position="88"/>
    </location>
</feature>
<evidence type="ECO:0000256" key="2">
    <source>
        <dbReference type="SAM" id="Phobius"/>
    </source>
</evidence>
<dbReference type="Pfam" id="PF02517">
    <property type="entry name" value="Rce1-like"/>
    <property type="match status" value="1"/>
</dbReference>
<evidence type="ECO:0000256" key="1">
    <source>
        <dbReference type="SAM" id="MobiDB-lite"/>
    </source>
</evidence>
<feature type="domain" description="CAAX prenyl protease 2/Lysostaphin resistance protein A-like" evidence="3">
    <location>
        <begin position="246"/>
        <end position="332"/>
    </location>
</feature>
<dbReference type="GO" id="GO:0004175">
    <property type="term" value="F:endopeptidase activity"/>
    <property type="evidence" value="ECO:0007669"/>
    <property type="project" value="UniProtKB-ARBA"/>
</dbReference>
<feature type="transmembrane region" description="Helical" evidence="2">
    <location>
        <begin position="196"/>
        <end position="218"/>
    </location>
</feature>
<reference evidence="4" key="1">
    <citation type="submission" date="2021-08" db="EMBL/GenBank/DDBJ databases">
        <title>WGS assembly of Ceratopteris richardii.</title>
        <authorList>
            <person name="Marchant D.B."/>
            <person name="Chen G."/>
            <person name="Jenkins J."/>
            <person name="Shu S."/>
            <person name="Leebens-Mack J."/>
            <person name="Grimwood J."/>
            <person name="Schmutz J."/>
            <person name="Soltis P."/>
            <person name="Soltis D."/>
            <person name="Chen Z.-H."/>
        </authorList>
    </citation>
    <scope>NUCLEOTIDE SEQUENCE</scope>
    <source>
        <strain evidence="4">Whitten #5841</strain>
        <tissue evidence="4">Leaf</tissue>
    </source>
</reference>
<evidence type="ECO:0000313" key="4">
    <source>
        <dbReference type="EMBL" id="KAH7332243.1"/>
    </source>
</evidence>
<name>A0A8T2SK33_CERRI</name>
<gene>
    <name evidence="4" type="ORF">KP509_20G077600</name>
</gene>